<feature type="domain" description="DUF2007" evidence="1">
    <location>
        <begin position="1"/>
        <end position="68"/>
    </location>
</feature>
<dbReference type="EMBL" id="AP026866">
    <property type="protein sequence ID" value="BDS08426.1"/>
    <property type="molecule type" value="Genomic_DNA"/>
</dbReference>
<evidence type="ECO:0000259" key="1">
    <source>
        <dbReference type="Pfam" id="PF09413"/>
    </source>
</evidence>
<dbReference type="Gene3D" id="3.30.70.790">
    <property type="entry name" value="UreE, C-terminal domain"/>
    <property type="match status" value="1"/>
</dbReference>
<protein>
    <recommendedName>
        <fullName evidence="1">DUF2007 domain-containing protein</fullName>
    </recommendedName>
</protein>
<dbReference type="InterPro" id="IPR011322">
    <property type="entry name" value="N-reg_PII-like_a/b"/>
</dbReference>
<dbReference type="AlphaFoldDB" id="A0AAT9FQX7"/>
<reference evidence="2" key="1">
    <citation type="submission" date="2024-07" db="EMBL/GenBank/DDBJ databases">
        <title>Complete genome sequence of Verrucomicrobiaceae bacterium NT6N.</title>
        <authorList>
            <person name="Huang C."/>
            <person name="Takami H."/>
            <person name="Hamasaki K."/>
        </authorList>
    </citation>
    <scope>NUCLEOTIDE SEQUENCE</scope>
    <source>
        <strain evidence="2">NT6N</strain>
    </source>
</reference>
<name>A0AAT9FQX7_9BACT</name>
<organism evidence="2">
    <name type="scientific">Oceaniferula spumae</name>
    <dbReference type="NCBI Taxonomy" id="2979115"/>
    <lineage>
        <taxon>Bacteria</taxon>
        <taxon>Pseudomonadati</taxon>
        <taxon>Verrucomicrobiota</taxon>
        <taxon>Verrucomicrobiia</taxon>
        <taxon>Verrucomicrobiales</taxon>
        <taxon>Verrucomicrobiaceae</taxon>
        <taxon>Oceaniferula</taxon>
    </lineage>
</organism>
<dbReference type="InterPro" id="IPR018551">
    <property type="entry name" value="DUF2007"/>
</dbReference>
<dbReference type="KEGG" id="osu:NT6N_34660"/>
<sequence>MREIYRAKDHSIVAYYKSVLEAEGIPIMLRNEHLTGSGLSEIPIPEFYPNICVMNDEDYQRAWEILNRTIHLNAKNAESEVICKNCEESNPGNFDICFACGENLPSLEDGELAPCESSEE</sequence>
<evidence type="ECO:0000313" key="2">
    <source>
        <dbReference type="EMBL" id="BDS08426.1"/>
    </source>
</evidence>
<gene>
    <name evidence="2" type="ORF">NT6N_34660</name>
</gene>
<accession>A0AAT9FQX7</accession>
<dbReference type="SUPFAM" id="SSF54913">
    <property type="entry name" value="GlnB-like"/>
    <property type="match status" value="1"/>
</dbReference>
<dbReference type="Pfam" id="PF09413">
    <property type="entry name" value="DUF2007"/>
    <property type="match status" value="1"/>
</dbReference>
<proteinExistence type="predicted"/>